<dbReference type="STRING" id="699431.SY89_02261"/>
<proteinExistence type="predicted"/>
<evidence type="ECO:0000313" key="2">
    <source>
        <dbReference type="Proteomes" id="UP000050535"/>
    </source>
</evidence>
<dbReference type="RefSeq" id="WP_144427185.1">
    <property type="nucleotide sequence ID" value="NZ_LGUC01000001.1"/>
</dbReference>
<protein>
    <submittedName>
        <fullName evidence="1">Uncharacterized protein</fullName>
    </submittedName>
</protein>
<sequence length="86" mass="9893">MAVQDRRRRSPEADDDSLEAVVRARILDSLTTDLDADLVEYQCDRCQERCINPRRSVLEEAGVCLECHVHYAAHGHVRGRLSSRWD</sequence>
<keyword evidence="2" id="KW-1185">Reference proteome</keyword>
<dbReference type="Proteomes" id="UP000050535">
    <property type="component" value="Unassembled WGS sequence"/>
</dbReference>
<comment type="caution">
    <text evidence="1">The sequence shown here is derived from an EMBL/GenBank/DDBJ whole genome shotgun (WGS) entry which is preliminary data.</text>
</comment>
<organism evidence="1 2">
    <name type="scientific">Halolamina pelagica</name>
    <dbReference type="NCBI Taxonomy" id="699431"/>
    <lineage>
        <taxon>Archaea</taxon>
        <taxon>Methanobacteriati</taxon>
        <taxon>Methanobacteriota</taxon>
        <taxon>Stenosarchaea group</taxon>
        <taxon>Halobacteria</taxon>
        <taxon>Halobacteriales</taxon>
        <taxon>Haloferacaceae</taxon>
    </lineage>
</organism>
<reference evidence="2" key="1">
    <citation type="submission" date="2013-11" db="EMBL/GenBank/DDBJ databases">
        <authorList>
            <person name="Hoang H.T."/>
            <person name="Killian M.L."/>
            <person name="Madson D.M."/>
            <person name="Arruda P.H.E."/>
            <person name="Sun D."/>
            <person name="Schwartz K.J."/>
            <person name="Yoon K."/>
        </authorList>
    </citation>
    <scope>NUCLEOTIDE SEQUENCE [LARGE SCALE GENOMIC DNA]</scope>
    <source>
        <strain evidence="2">CDK2</strain>
    </source>
</reference>
<dbReference type="EMBL" id="LGUC01000001">
    <property type="protein sequence ID" value="KPN31514.1"/>
    <property type="molecule type" value="Genomic_DNA"/>
</dbReference>
<dbReference type="AlphaFoldDB" id="A0A0P7I3H1"/>
<evidence type="ECO:0000313" key="1">
    <source>
        <dbReference type="EMBL" id="KPN31514.1"/>
    </source>
</evidence>
<dbReference type="OrthoDB" id="377161at2157"/>
<accession>A0A0P7I3H1</accession>
<name>A0A0P7I3H1_9EURY</name>
<gene>
    <name evidence="1" type="ORF">SY89_02261</name>
</gene>